<evidence type="ECO:0000313" key="5">
    <source>
        <dbReference type="EMBL" id="VXC93153.1"/>
    </source>
</evidence>
<dbReference type="SMART" id="SM00342">
    <property type="entry name" value="HTH_ARAC"/>
    <property type="match status" value="1"/>
</dbReference>
<dbReference type="PRINTS" id="PR00032">
    <property type="entry name" value="HTHARAC"/>
</dbReference>
<dbReference type="Gene3D" id="1.10.10.60">
    <property type="entry name" value="Homeodomain-like"/>
    <property type="match status" value="1"/>
</dbReference>
<dbReference type="EMBL" id="CABWMV010000024">
    <property type="protein sequence ID" value="VXC93153.1"/>
    <property type="molecule type" value="Genomic_DNA"/>
</dbReference>
<dbReference type="SUPFAM" id="SSF46689">
    <property type="entry name" value="Homeodomain-like"/>
    <property type="match status" value="1"/>
</dbReference>
<accession>A0A654CJL6</accession>
<dbReference type="PROSITE" id="PS01124">
    <property type="entry name" value="HTH_ARAC_FAMILY_2"/>
    <property type="match status" value="1"/>
</dbReference>
<reference evidence="5 6" key="1">
    <citation type="submission" date="2019-10" db="EMBL/GenBank/DDBJ databases">
        <authorList>
            <person name="Karimi E."/>
        </authorList>
    </citation>
    <scope>NUCLEOTIDE SEQUENCE [LARGE SCALE GENOMIC DNA]</scope>
    <source>
        <strain evidence="5">Sphingobacterium sp. 8BC</strain>
    </source>
</reference>
<protein>
    <submittedName>
        <fullName evidence="5">Bacillibactin transport regulator</fullName>
    </submittedName>
</protein>
<evidence type="ECO:0000313" key="6">
    <source>
        <dbReference type="Proteomes" id="UP000432350"/>
    </source>
</evidence>
<evidence type="ECO:0000256" key="1">
    <source>
        <dbReference type="ARBA" id="ARBA00023015"/>
    </source>
</evidence>
<dbReference type="Pfam" id="PF20240">
    <property type="entry name" value="DUF6597"/>
    <property type="match status" value="1"/>
</dbReference>
<keyword evidence="2" id="KW-0238">DNA-binding</keyword>
<evidence type="ECO:0000256" key="3">
    <source>
        <dbReference type="ARBA" id="ARBA00023163"/>
    </source>
</evidence>
<organism evidence="5 6">
    <name type="scientific">Sphingobacterium multivorum</name>
    <dbReference type="NCBI Taxonomy" id="28454"/>
    <lineage>
        <taxon>Bacteria</taxon>
        <taxon>Pseudomonadati</taxon>
        <taxon>Bacteroidota</taxon>
        <taxon>Sphingobacteriia</taxon>
        <taxon>Sphingobacteriales</taxon>
        <taxon>Sphingobacteriaceae</taxon>
        <taxon>Sphingobacterium</taxon>
    </lineage>
</organism>
<dbReference type="AlphaFoldDB" id="A0A654CJL6"/>
<name>A0A654CJL6_SPHMU</name>
<dbReference type="InterPro" id="IPR018060">
    <property type="entry name" value="HTH_AraC"/>
</dbReference>
<dbReference type="PANTHER" id="PTHR43280">
    <property type="entry name" value="ARAC-FAMILY TRANSCRIPTIONAL REGULATOR"/>
    <property type="match status" value="1"/>
</dbReference>
<dbReference type="Proteomes" id="UP000432350">
    <property type="component" value="Unassembled WGS sequence"/>
</dbReference>
<feature type="domain" description="HTH araC/xylS-type" evidence="4">
    <location>
        <begin position="156"/>
        <end position="257"/>
    </location>
</feature>
<dbReference type="PANTHER" id="PTHR43280:SF2">
    <property type="entry name" value="HTH-TYPE TRANSCRIPTIONAL REGULATOR EXSA"/>
    <property type="match status" value="1"/>
</dbReference>
<dbReference type="InterPro" id="IPR046532">
    <property type="entry name" value="DUF6597"/>
</dbReference>
<dbReference type="InterPro" id="IPR009057">
    <property type="entry name" value="Homeodomain-like_sf"/>
</dbReference>
<dbReference type="GO" id="GO:0003700">
    <property type="term" value="F:DNA-binding transcription factor activity"/>
    <property type="evidence" value="ECO:0007669"/>
    <property type="project" value="InterPro"/>
</dbReference>
<dbReference type="RefSeq" id="WP_159332790.1">
    <property type="nucleotide sequence ID" value="NZ_DAMBWX010000015.1"/>
</dbReference>
<dbReference type="Pfam" id="PF12833">
    <property type="entry name" value="HTH_18"/>
    <property type="match status" value="1"/>
</dbReference>
<evidence type="ECO:0000256" key="2">
    <source>
        <dbReference type="ARBA" id="ARBA00023125"/>
    </source>
</evidence>
<keyword evidence="1" id="KW-0805">Transcription regulation</keyword>
<keyword evidence="3" id="KW-0804">Transcription</keyword>
<dbReference type="GO" id="GO:0043565">
    <property type="term" value="F:sequence-specific DNA binding"/>
    <property type="evidence" value="ECO:0007669"/>
    <property type="project" value="InterPro"/>
</dbReference>
<dbReference type="InterPro" id="IPR020449">
    <property type="entry name" value="Tscrpt_reg_AraC-type_HTH"/>
</dbReference>
<proteinExistence type="predicted"/>
<gene>
    <name evidence="5" type="primary">btr</name>
    <name evidence="5" type="ORF">SPHINGO8BC_50959</name>
</gene>
<sequence length="276" mass="31866">MKPQIISPDTSIALFVKAILVFESQKNDCVNLPFYADGYPGLLFQRCYGDFTIKPHDKKMPTIFLYGQTIKPISIDVTGPFQIIVFQFYPFVLRTFWGISPESINDDCYDLDTPSNTTFHQLTGTLSSSSSTENSIQLLIQSLLSFFDSKKNKLDFSIQRAILEIIENQGQIIIKEIAKREALNIRTFERRFFKETGISAKQFAKMVQFQAAFKQLNSKDFRKITEIVYENGFSDQSHFIRVFKTFTGTTPASFNKTFEKFTIRKQCFDKSERLDN</sequence>
<evidence type="ECO:0000259" key="4">
    <source>
        <dbReference type="PROSITE" id="PS01124"/>
    </source>
</evidence>